<name>A0ABZ3H6H3_9BACT</name>
<dbReference type="RefSeq" id="WP_345971935.1">
    <property type="nucleotide sequence ID" value="NZ_CP147920.1"/>
</dbReference>
<dbReference type="Gene3D" id="1.10.260.40">
    <property type="entry name" value="lambda repressor-like DNA-binding domains"/>
    <property type="match status" value="1"/>
</dbReference>
<dbReference type="Gene3D" id="1.10.10.2910">
    <property type="match status" value="1"/>
</dbReference>
<protein>
    <submittedName>
        <fullName evidence="3">XRE family transcriptional regulator</fullName>
    </submittedName>
</protein>
<comment type="similarity">
    <text evidence="1">Belongs to the short-chain fatty acyl-CoA assimilation regulator (ScfR) family.</text>
</comment>
<organism evidence="3 4">
    <name type="scientific">Sulfurimonas diazotrophicus</name>
    <dbReference type="NCBI Taxonomy" id="3131939"/>
    <lineage>
        <taxon>Bacteria</taxon>
        <taxon>Pseudomonadati</taxon>
        <taxon>Campylobacterota</taxon>
        <taxon>Epsilonproteobacteria</taxon>
        <taxon>Campylobacterales</taxon>
        <taxon>Sulfurimonadaceae</taxon>
        <taxon>Sulfurimonas</taxon>
    </lineage>
</organism>
<reference evidence="3 4" key="1">
    <citation type="submission" date="2024-03" db="EMBL/GenBank/DDBJ databases">
        <title>Sulfurimonas sp. HSL3-1.</title>
        <authorList>
            <person name="Wang S."/>
        </authorList>
    </citation>
    <scope>NUCLEOTIDE SEQUENCE [LARGE SCALE GENOMIC DNA]</scope>
    <source>
        <strain evidence="3 4">HSL3-1</strain>
    </source>
</reference>
<evidence type="ECO:0000313" key="4">
    <source>
        <dbReference type="Proteomes" id="UP001447842"/>
    </source>
</evidence>
<evidence type="ECO:0000259" key="2">
    <source>
        <dbReference type="PROSITE" id="PS50943"/>
    </source>
</evidence>
<accession>A0ABZ3H6H3</accession>
<dbReference type="CDD" id="cd00093">
    <property type="entry name" value="HTH_XRE"/>
    <property type="match status" value="1"/>
</dbReference>
<sequence>MIGERLQRARESASLSLRALAEKVCVSQTTISKYEKNITMPDSEMLLKLSKALDVKTAYFYRTDSFVLENIEYRKRDIPSTELRTIESKILDQVEKRFEIESLFPKPPFESFTIPNIVRKKINFLKEIDKIAYELRNTWELGYDPISDLSDILELHGIKIFMIDENADNNFDGLAAKVNGEQIIVVSKNWPGDRQRFTLAHELGHLLLEKKLGPKLDEEKASDRFAGAFLLPAIPLINRLGTFRKNIEIAELALIKEEFGVSMQTVFIRANHAGIINYFCSNNLWKLFKKNGWNINEPGRDYPGEKLYVFKQLVLRALSEDLIVESKAADALNMSLAKFKKFRNSGK</sequence>
<dbReference type="Pfam" id="PF01381">
    <property type="entry name" value="HTH_3"/>
    <property type="match status" value="1"/>
</dbReference>
<dbReference type="InterPro" id="IPR052345">
    <property type="entry name" value="Rad_response_metalloprotease"/>
</dbReference>
<dbReference type="PANTHER" id="PTHR43236">
    <property type="entry name" value="ANTITOXIN HIGA1"/>
    <property type="match status" value="1"/>
</dbReference>
<dbReference type="EMBL" id="CP147920">
    <property type="protein sequence ID" value="XAU14135.1"/>
    <property type="molecule type" value="Genomic_DNA"/>
</dbReference>
<feature type="domain" description="HTH cro/C1-type" evidence="2">
    <location>
        <begin position="6"/>
        <end position="60"/>
    </location>
</feature>
<keyword evidence="4" id="KW-1185">Reference proteome</keyword>
<proteinExistence type="inferred from homology"/>
<dbReference type="SMART" id="SM00530">
    <property type="entry name" value="HTH_XRE"/>
    <property type="match status" value="1"/>
</dbReference>
<dbReference type="InterPro" id="IPR010359">
    <property type="entry name" value="IrrE_HExxH"/>
</dbReference>
<evidence type="ECO:0000313" key="3">
    <source>
        <dbReference type="EMBL" id="XAU14135.1"/>
    </source>
</evidence>
<dbReference type="Proteomes" id="UP001447842">
    <property type="component" value="Chromosome"/>
</dbReference>
<dbReference type="InterPro" id="IPR001387">
    <property type="entry name" value="Cro/C1-type_HTH"/>
</dbReference>
<dbReference type="PANTHER" id="PTHR43236:SF1">
    <property type="entry name" value="BLL7220 PROTEIN"/>
    <property type="match status" value="1"/>
</dbReference>
<dbReference type="SUPFAM" id="SSF47413">
    <property type="entry name" value="lambda repressor-like DNA-binding domains"/>
    <property type="match status" value="1"/>
</dbReference>
<dbReference type="Pfam" id="PF06114">
    <property type="entry name" value="Peptidase_M78"/>
    <property type="match status" value="1"/>
</dbReference>
<evidence type="ECO:0000256" key="1">
    <source>
        <dbReference type="ARBA" id="ARBA00007227"/>
    </source>
</evidence>
<dbReference type="PROSITE" id="PS50943">
    <property type="entry name" value="HTH_CROC1"/>
    <property type="match status" value="1"/>
</dbReference>
<gene>
    <name evidence="3" type="ORF">WCY31_07685</name>
</gene>
<dbReference type="InterPro" id="IPR010982">
    <property type="entry name" value="Lambda_DNA-bd_dom_sf"/>
</dbReference>